<reference evidence="12 13" key="1">
    <citation type="submission" date="2015-05" db="EMBL/GenBank/DDBJ databases">
        <title>Complete genome sequence of a sulfur-oxidizing gammaproteobacterium strain HA5.</title>
        <authorList>
            <person name="Miura A."/>
            <person name="Kojima H."/>
            <person name="Fukui M."/>
        </authorList>
    </citation>
    <scope>NUCLEOTIDE SEQUENCE [LARGE SCALE GENOMIC DNA]</scope>
    <source>
        <strain evidence="12 13">HA5</strain>
    </source>
</reference>
<dbReference type="NCBIfam" id="TIGR01352">
    <property type="entry name" value="tonB_Cterm"/>
    <property type="match status" value="1"/>
</dbReference>
<evidence type="ECO:0000256" key="7">
    <source>
        <dbReference type="ARBA" id="ARBA00022927"/>
    </source>
</evidence>
<comment type="subcellular location">
    <subcellularLocation>
        <location evidence="1">Cell inner membrane</location>
        <topology evidence="1">Single-pass membrane protein</topology>
        <orientation evidence="1">Periplasmic side</orientation>
    </subcellularLocation>
</comment>
<keyword evidence="5" id="KW-0997">Cell inner membrane</keyword>
<comment type="similarity">
    <text evidence="2">Belongs to the TonB family.</text>
</comment>
<dbReference type="Gene3D" id="3.30.1150.10">
    <property type="match status" value="1"/>
</dbReference>
<dbReference type="Pfam" id="PF03544">
    <property type="entry name" value="TonB_C"/>
    <property type="match status" value="1"/>
</dbReference>
<dbReference type="GO" id="GO:0031992">
    <property type="term" value="F:energy transducer activity"/>
    <property type="evidence" value="ECO:0007669"/>
    <property type="project" value="TreeGrafter"/>
</dbReference>
<dbReference type="InterPro" id="IPR037682">
    <property type="entry name" value="TonB_C"/>
</dbReference>
<proteinExistence type="inferred from homology"/>
<dbReference type="GO" id="GO:0098797">
    <property type="term" value="C:plasma membrane protein complex"/>
    <property type="evidence" value="ECO:0007669"/>
    <property type="project" value="TreeGrafter"/>
</dbReference>
<sequence length="295" mass="33673">MTTQTISGISQADRFGVTMFGSFLVHMVLILGVTFTLPKLRDLPGLPSLEIALVQTSSDKRPQDAEFLAQANQDGGGDSDTQEIAKNPLPVREISPVNRDFPTFQSMPEKRVESLREKTTLLSRNEARKIKQQESQPDKKELQLQPPILGLMTHQEIQEERARLNAEIDRTWQEYQKRPRRKFLNARTQEYKYAVYLEGFRAKVERIGNLNYPAEAKRRSIRGSLQLGVILAPDGSVKTIELIRSSGHKVLDDAAKHIVELSSPFQPFPDDIRSDMDEMHITRTWRFNDTLTSEN</sequence>
<keyword evidence="8 10" id="KW-1133">Transmembrane helix</keyword>
<keyword evidence="4" id="KW-1003">Cell membrane</keyword>
<evidence type="ECO:0000313" key="12">
    <source>
        <dbReference type="EMBL" id="BAV34724.1"/>
    </source>
</evidence>
<accession>A0A1B4XIW0</accession>
<evidence type="ECO:0000256" key="5">
    <source>
        <dbReference type="ARBA" id="ARBA00022519"/>
    </source>
</evidence>
<dbReference type="PANTHER" id="PTHR33446:SF11">
    <property type="entry name" value="TONB3"/>
    <property type="match status" value="1"/>
</dbReference>
<feature type="transmembrane region" description="Helical" evidence="10">
    <location>
        <begin position="15"/>
        <end position="37"/>
    </location>
</feature>
<dbReference type="KEGG" id="slim:SCL_2447"/>
<protein>
    <submittedName>
        <fullName evidence="12">Biopolymer transporter TonB</fullName>
    </submittedName>
</protein>
<name>A0A1B4XIW0_9GAMM</name>
<dbReference type="PROSITE" id="PS52015">
    <property type="entry name" value="TONB_CTD"/>
    <property type="match status" value="1"/>
</dbReference>
<evidence type="ECO:0000313" key="13">
    <source>
        <dbReference type="Proteomes" id="UP000243180"/>
    </source>
</evidence>
<evidence type="ECO:0000259" key="11">
    <source>
        <dbReference type="PROSITE" id="PS52015"/>
    </source>
</evidence>
<evidence type="ECO:0000256" key="2">
    <source>
        <dbReference type="ARBA" id="ARBA00006555"/>
    </source>
</evidence>
<evidence type="ECO:0000256" key="9">
    <source>
        <dbReference type="ARBA" id="ARBA00023136"/>
    </source>
</evidence>
<dbReference type="AlphaFoldDB" id="A0A1B4XIW0"/>
<dbReference type="GO" id="GO:0055085">
    <property type="term" value="P:transmembrane transport"/>
    <property type="evidence" value="ECO:0007669"/>
    <property type="project" value="InterPro"/>
</dbReference>
<evidence type="ECO:0000256" key="6">
    <source>
        <dbReference type="ARBA" id="ARBA00022692"/>
    </source>
</evidence>
<organism evidence="12 13">
    <name type="scientific">Sulfuricaulis limicola</name>
    <dbReference type="NCBI Taxonomy" id="1620215"/>
    <lineage>
        <taxon>Bacteria</taxon>
        <taxon>Pseudomonadati</taxon>
        <taxon>Pseudomonadota</taxon>
        <taxon>Gammaproteobacteria</taxon>
        <taxon>Acidiferrobacterales</taxon>
        <taxon>Acidiferrobacteraceae</taxon>
        <taxon>Sulfuricaulis</taxon>
    </lineage>
</organism>
<evidence type="ECO:0000256" key="8">
    <source>
        <dbReference type="ARBA" id="ARBA00022989"/>
    </source>
</evidence>
<dbReference type="EMBL" id="AP014879">
    <property type="protein sequence ID" value="BAV34724.1"/>
    <property type="molecule type" value="Genomic_DNA"/>
</dbReference>
<gene>
    <name evidence="12" type="ORF">SCL_2447</name>
</gene>
<evidence type="ECO:0000256" key="4">
    <source>
        <dbReference type="ARBA" id="ARBA00022475"/>
    </source>
</evidence>
<dbReference type="SUPFAM" id="SSF74653">
    <property type="entry name" value="TolA/TonB C-terminal domain"/>
    <property type="match status" value="1"/>
</dbReference>
<keyword evidence="7" id="KW-0653">Protein transport</keyword>
<dbReference type="OrthoDB" id="9803361at2"/>
<dbReference type="InParanoid" id="A0A1B4XIW0"/>
<evidence type="ECO:0000256" key="10">
    <source>
        <dbReference type="SAM" id="Phobius"/>
    </source>
</evidence>
<dbReference type="Proteomes" id="UP000243180">
    <property type="component" value="Chromosome"/>
</dbReference>
<keyword evidence="9 10" id="KW-0472">Membrane</keyword>
<dbReference type="GO" id="GO:0015031">
    <property type="term" value="P:protein transport"/>
    <property type="evidence" value="ECO:0007669"/>
    <property type="project" value="UniProtKB-KW"/>
</dbReference>
<keyword evidence="3" id="KW-0813">Transport</keyword>
<keyword evidence="13" id="KW-1185">Reference proteome</keyword>
<dbReference type="RefSeq" id="WP_096361433.1">
    <property type="nucleotide sequence ID" value="NZ_AP014879.1"/>
</dbReference>
<evidence type="ECO:0000256" key="1">
    <source>
        <dbReference type="ARBA" id="ARBA00004383"/>
    </source>
</evidence>
<dbReference type="InterPro" id="IPR051045">
    <property type="entry name" value="TonB-dependent_transducer"/>
</dbReference>
<dbReference type="PANTHER" id="PTHR33446">
    <property type="entry name" value="PROTEIN TONB-RELATED"/>
    <property type="match status" value="1"/>
</dbReference>
<keyword evidence="6 10" id="KW-0812">Transmembrane</keyword>
<feature type="domain" description="TonB C-terminal" evidence="11">
    <location>
        <begin position="197"/>
        <end position="294"/>
    </location>
</feature>
<evidence type="ECO:0000256" key="3">
    <source>
        <dbReference type="ARBA" id="ARBA00022448"/>
    </source>
</evidence>
<dbReference type="InterPro" id="IPR006260">
    <property type="entry name" value="TonB/TolA_C"/>
</dbReference>